<dbReference type="AlphaFoldDB" id="A0AAE3VY45"/>
<name>A0AAE3VY45_9ACTN</name>
<keyword evidence="1" id="KW-0812">Transmembrane</keyword>
<protein>
    <submittedName>
        <fullName evidence="2">Uncharacterized protein</fullName>
    </submittedName>
</protein>
<dbReference type="Proteomes" id="UP001240236">
    <property type="component" value="Unassembled WGS sequence"/>
</dbReference>
<keyword evidence="1" id="KW-0472">Membrane</keyword>
<gene>
    <name evidence="2" type="ORF">J2S42_002812</name>
</gene>
<dbReference type="EMBL" id="JAUSUZ010000001">
    <property type="protein sequence ID" value="MDQ0366143.1"/>
    <property type="molecule type" value="Genomic_DNA"/>
</dbReference>
<reference evidence="2 3" key="1">
    <citation type="submission" date="2023-07" db="EMBL/GenBank/DDBJ databases">
        <title>Sequencing the genomes of 1000 actinobacteria strains.</title>
        <authorList>
            <person name="Klenk H.-P."/>
        </authorList>
    </citation>
    <scope>NUCLEOTIDE SEQUENCE [LARGE SCALE GENOMIC DNA]</scope>
    <source>
        <strain evidence="2 3">DSM 44709</strain>
    </source>
</reference>
<accession>A0AAE3VY45</accession>
<evidence type="ECO:0000313" key="3">
    <source>
        <dbReference type="Proteomes" id="UP001240236"/>
    </source>
</evidence>
<keyword evidence="1" id="KW-1133">Transmembrane helix</keyword>
<sequence length="63" mass="7070">MQWSKVRQTGKALPFWKILGVAGVVGVAATGIVVARAERRRRAYTPDEIKDRLRARHAEIESP</sequence>
<organism evidence="2 3">
    <name type="scientific">Catenuloplanes indicus</name>
    <dbReference type="NCBI Taxonomy" id="137267"/>
    <lineage>
        <taxon>Bacteria</taxon>
        <taxon>Bacillati</taxon>
        <taxon>Actinomycetota</taxon>
        <taxon>Actinomycetes</taxon>
        <taxon>Micromonosporales</taxon>
        <taxon>Micromonosporaceae</taxon>
        <taxon>Catenuloplanes</taxon>
    </lineage>
</organism>
<keyword evidence="3" id="KW-1185">Reference proteome</keyword>
<evidence type="ECO:0000313" key="2">
    <source>
        <dbReference type="EMBL" id="MDQ0366143.1"/>
    </source>
</evidence>
<dbReference type="RefSeq" id="WP_307239256.1">
    <property type="nucleotide sequence ID" value="NZ_JAUSUZ010000001.1"/>
</dbReference>
<proteinExistence type="predicted"/>
<feature type="transmembrane region" description="Helical" evidence="1">
    <location>
        <begin position="15"/>
        <end position="35"/>
    </location>
</feature>
<evidence type="ECO:0000256" key="1">
    <source>
        <dbReference type="SAM" id="Phobius"/>
    </source>
</evidence>
<comment type="caution">
    <text evidence="2">The sequence shown here is derived from an EMBL/GenBank/DDBJ whole genome shotgun (WGS) entry which is preliminary data.</text>
</comment>